<dbReference type="Proteomes" id="UP001596303">
    <property type="component" value="Unassembled WGS sequence"/>
</dbReference>
<evidence type="ECO:0000256" key="5">
    <source>
        <dbReference type="ARBA" id="ARBA00023004"/>
    </source>
</evidence>
<evidence type="ECO:0000256" key="3">
    <source>
        <dbReference type="ARBA" id="ARBA00022723"/>
    </source>
</evidence>
<dbReference type="PIRSF" id="PIRSF000370">
    <property type="entry name" value="QueE"/>
    <property type="match status" value="1"/>
</dbReference>
<evidence type="ECO:0000256" key="2">
    <source>
        <dbReference type="ARBA" id="ARBA00022691"/>
    </source>
</evidence>
<dbReference type="InterPro" id="IPR058240">
    <property type="entry name" value="rSAM_sf"/>
</dbReference>
<comment type="subunit">
    <text evidence="8">Homodimer.</text>
</comment>
<evidence type="ECO:0000256" key="8">
    <source>
        <dbReference type="HAMAP-Rule" id="MF_00917"/>
    </source>
</evidence>
<evidence type="ECO:0000313" key="11">
    <source>
        <dbReference type="Proteomes" id="UP001596303"/>
    </source>
</evidence>
<comment type="cofactor">
    <cofactor evidence="8">
        <name>Mg(2+)</name>
        <dbReference type="ChEBI" id="CHEBI:18420"/>
    </cofactor>
</comment>
<dbReference type="InterPro" id="IPR007197">
    <property type="entry name" value="rSAM"/>
</dbReference>
<feature type="binding site" evidence="8">
    <location>
        <begin position="22"/>
        <end position="24"/>
    </location>
    <ligand>
        <name>substrate</name>
    </ligand>
</feature>
<feature type="binding site" evidence="8">
    <location>
        <position position="48"/>
    </location>
    <ligand>
        <name>[4Fe-4S] cluster</name>
        <dbReference type="ChEBI" id="CHEBI:49883"/>
        <note>4Fe-4S-S-AdoMet</note>
    </ligand>
</feature>
<keyword evidence="5 8" id="KW-0408">Iron</keyword>
<comment type="caution">
    <text evidence="8">Lacks conserved residue(s) required for the propagation of feature annotation.</text>
</comment>
<feature type="binding site" evidence="8">
    <location>
        <position position="98"/>
    </location>
    <ligand>
        <name>substrate</name>
    </ligand>
</feature>
<comment type="catalytic activity">
    <reaction evidence="8">
        <text>6-carboxy-5,6,7,8-tetrahydropterin + H(+) = 7-carboxy-7-carbaguanine + NH4(+)</text>
        <dbReference type="Rhea" id="RHEA:27974"/>
        <dbReference type="ChEBI" id="CHEBI:15378"/>
        <dbReference type="ChEBI" id="CHEBI:28938"/>
        <dbReference type="ChEBI" id="CHEBI:61032"/>
        <dbReference type="ChEBI" id="CHEBI:61036"/>
        <dbReference type="EC" id="4.3.99.3"/>
    </reaction>
</comment>
<comment type="similarity">
    <text evidence="8">Belongs to the radical SAM superfamily. 7-carboxy-7-deazaguanine synthase family.</text>
</comment>
<comment type="function">
    <text evidence="8">Catalyzes the complex heterocyclic radical-mediated conversion of 6-carboxy-5,6,7,8-tetrahydropterin (CPH4) to 7-carboxy-7-deazaguanine (CDG), a step common to the biosynthetic pathways of all 7-deazapurine-containing compounds.</text>
</comment>
<dbReference type="EC" id="4.3.99.3" evidence="8"/>
<keyword evidence="6 8" id="KW-0411">Iron-sulfur</keyword>
<keyword evidence="11" id="KW-1185">Reference proteome</keyword>
<dbReference type="Pfam" id="PF13353">
    <property type="entry name" value="Fer4_12"/>
    <property type="match status" value="1"/>
</dbReference>
<comment type="pathway">
    <text evidence="8">Purine metabolism; 7-cyano-7-deazaguanine biosynthesis.</text>
</comment>
<feature type="binding site" evidence="8">
    <location>
        <position position="50"/>
    </location>
    <ligand>
        <name>Mg(2+)</name>
        <dbReference type="ChEBI" id="CHEBI:18420"/>
    </ligand>
</feature>
<evidence type="ECO:0000259" key="9">
    <source>
        <dbReference type="PROSITE" id="PS51918"/>
    </source>
</evidence>
<proteinExistence type="inferred from homology"/>
<protein>
    <recommendedName>
        <fullName evidence="8">7-carboxy-7-deazaguanine synthase</fullName>
        <shortName evidence="8">CDG synthase</shortName>
        <ecNumber evidence="8">4.3.99.3</ecNumber>
    </recommendedName>
    <alternativeName>
        <fullName evidence="8">Queuosine biosynthesis protein QueE</fullName>
    </alternativeName>
</protein>
<keyword evidence="8" id="KW-0671">Queuosine biosynthesis</keyword>
<keyword evidence="2 8" id="KW-0949">S-adenosyl-L-methionine</keyword>
<dbReference type="RefSeq" id="WP_377380175.1">
    <property type="nucleotide sequence ID" value="NZ_JBHSSW010000028.1"/>
</dbReference>
<dbReference type="InterPro" id="IPR013785">
    <property type="entry name" value="Aldolase_TIM"/>
</dbReference>
<evidence type="ECO:0000256" key="4">
    <source>
        <dbReference type="ARBA" id="ARBA00022842"/>
    </source>
</evidence>
<dbReference type="PANTHER" id="PTHR42836">
    <property type="entry name" value="7-CARBOXY-7-DEAZAGUANINE SYNTHASE"/>
    <property type="match status" value="1"/>
</dbReference>
<feature type="binding site" evidence="8">
    <location>
        <begin position="47"/>
        <end position="49"/>
    </location>
    <ligand>
        <name>S-adenosyl-L-methionine</name>
        <dbReference type="ChEBI" id="CHEBI:59789"/>
    </ligand>
</feature>
<evidence type="ECO:0000256" key="6">
    <source>
        <dbReference type="ARBA" id="ARBA00023014"/>
    </source>
</evidence>
<sequence>MTDSVLRLAVDDRGEPEIFHSIQGEGASLGAPRVFIRLSGCNLHCKWCDTAYTWNFNGTPFEHEDQIKFDRAEEMLTQTIDAVVSRVAPLNPSGIVLTGGEPLQQQAKLPALIDAIKSECGPVWTEIETNGSIRPTDELIARVNQFNVSPKLAHSGNDLKIAQRADVLARFAELPASWFKFVIENEQDLAEVTTLVRTYRIPADRVFLMPLGRDPETIRARSKWLSDICVKMGYRFTDRLHIHLFGDTRGT</sequence>
<keyword evidence="7 8" id="KW-0456">Lyase</keyword>
<keyword evidence="4 8" id="KW-0460">Magnesium</keyword>
<dbReference type="PANTHER" id="PTHR42836:SF1">
    <property type="entry name" value="7-CARBOXY-7-DEAZAGUANINE SYNTHASE"/>
    <property type="match status" value="1"/>
</dbReference>
<comment type="cofactor">
    <cofactor evidence="8">
        <name>S-adenosyl-L-methionine</name>
        <dbReference type="ChEBI" id="CHEBI:59789"/>
    </cofactor>
    <text evidence="8">Binds 1 S-adenosyl-L-methionine per subunit.</text>
</comment>
<feature type="binding site" evidence="8">
    <location>
        <position position="100"/>
    </location>
    <ligand>
        <name>S-adenosyl-L-methionine</name>
        <dbReference type="ChEBI" id="CHEBI:59789"/>
    </ligand>
</feature>
<name>A0ABW1SCY6_9PROT</name>
<evidence type="ECO:0000256" key="7">
    <source>
        <dbReference type="ARBA" id="ARBA00023239"/>
    </source>
</evidence>
<dbReference type="SUPFAM" id="SSF102114">
    <property type="entry name" value="Radical SAM enzymes"/>
    <property type="match status" value="1"/>
</dbReference>
<gene>
    <name evidence="8" type="primary">queE</name>
    <name evidence="10" type="ORF">ACFQDM_14375</name>
</gene>
<dbReference type="SFLD" id="SFLDS00029">
    <property type="entry name" value="Radical_SAM"/>
    <property type="match status" value="1"/>
</dbReference>
<dbReference type="InterPro" id="IPR024924">
    <property type="entry name" value="7-CO-7-deazaguanine_synth-like"/>
</dbReference>
<feature type="binding site" evidence="8">
    <location>
        <begin position="149"/>
        <end position="151"/>
    </location>
    <ligand>
        <name>S-adenosyl-L-methionine</name>
        <dbReference type="ChEBI" id="CHEBI:59789"/>
    </ligand>
</feature>
<accession>A0ABW1SCY6</accession>
<comment type="cofactor">
    <cofactor evidence="8">
        <name>[4Fe-4S] cluster</name>
        <dbReference type="ChEBI" id="CHEBI:49883"/>
    </cofactor>
    <text evidence="8">Binds 1 [4Fe-4S] cluster. The cluster is coordinated with 3 cysteines and an exchangeable S-adenosyl-L-methionine.</text>
</comment>
<comment type="caution">
    <text evidence="10">The sequence shown here is derived from an EMBL/GenBank/DDBJ whole genome shotgun (WGS) entry which is preliminary data.</text>
</comment>
<organism evidence="10 11">
    <name type="scientific">Ponticaulis profundi</name>
    <dbReference type="NCBI Taxonomy" id="2665222"/>
    <lineage>
        <taxon>Bacteria</taxon>
        <taxon>Pseudomonadati</taxon>
        <taxon>Pseudomonadota</taxon>
        <taxon>Alphaproteobacteria</taxon>
        <taxon>Hyphomonadales</taxon>
        <taxon>Hyphomonadaceae</taxon>
        <taxon>Ponticaulis</taxon>
    </lineage>
</organism>
<reference evidence="11" key="1">
    <citation type="journal article" date="2019" name="Int. J. Syst. Evol. Microbiol.">
        <title>The Global Catalogue of Microorganisms (GCM) 10K type strain sequencing project: providing services to taxonomists for standard genome sequencing and annotation.</title>
        <authorList>
            <consortium name="The Broad Institute Genomics Platform"/>
            <consortium name="The Broad Institute Genome Sequencing Center for Infectious Disease"/>
            <person name="Wu L."/>
            <person name="Ma J."/>
        </authorList>
    </citation>
    <scope>NUCLEOTIDE SEQUENCE [LARGE SCALE GENOMIC DNA]</scope>
    <source>
        <strain evidence="11">CGMCC-1.15741</strain>
    </source>
</reference>
<feature type="domain" description="Radical SAM core" evidence="9">
    <location>
        <begin position="28"/>
        <end position="247"/>
    </location>
</feature>
<dbReference type="CDD" id="cd01335">
    <property type="entry name" value="Radical_SAM"/>
    <property type="match status" value="1"/>
</dbReference>
<dbReference type="HAMAP" id="MF_00917">
    <property type="entry name" value="QueE"/>
    <property type="match status" value="1"/>
</dbReference>
<dbReference type="PROSITE" id="PS51918">
    <property type="entry name" value="RADICAL_SAM"/>
    <property type="match status" value="1"/>
</dbReference>
<dbReference type="Gene3D" id="3.20.20.70">
    <property type="entry name" value="Aldolase class I"/>
    <property type="match status" value="1"/>
</dbReference>
<feature type="binding site" evidence="8">
    <location>
        <position position="37"/>
    </location>
    <ligand>
        <name>substrate</name>
    </ligand>
</feature>
<feature type="binding site" evidence="8">
    <location>
        <position position="41"/>
    </location>
    <ligand>
        <name>[4Fe-4S] cluster</name>
        <dbReference type="ChEBI" id="CHEBI:49883"/>
        <note>4Fe-4S-S-AdoMet</note>
    </ligand>
</feature>
<evidence type="ECO:0000313" key="10">
    <source>
        <dbReference type="EMBL" id="MFC6199269.1"/>
    </source>
</evidence>
<evidence type="ECO:0000256" key="1">
    <source>
        <dbReference type="ARBA" id="ARBA00022485"/>
    </source>
</evidence>
<keyword evidence="3 8" id="KW-0479">Metal-binding</keyword>
<feature type="binding site" evidence="8">
    <location>
        <position position="45"/>
    </location>
    <ligand>
        <name>[4Fe-4S] cluster</name>
        <dbReference type="ChEBI" id="CHEBI:49883"/>
        <note>4Fe-4S-S-AdoMet</note>
    </ligand>
</feature>
<keyword evidence="1 8" id="KW-0004">4Fe-4S</keyword>
<dbReference type="EMBL" id="JBHSSW010000028">
    <property type="protein sequence ID" value="MFC6199269.1"/>
    <property type="molecule type" value="Genomic_DNA"/>
</dbReference>